<dbReference type="SUPFAM" id="SSF48726">
    <property type="entry name" value="Immunoglobulin"/>
    <property type="match status" value="1"/>
</dbReference>
<feature type="region of interest" description="Disordered" evidence="4">
    <location>
        <begin position="202"/>
        <end position="226"/>
    </location>
</feature>
<dbReference type="InterPro" id="IPR013783">
    <property type="entry name" value="Ig-like_fold"/>
</dbReference>
<accession>A0A1B0AK56</accession>
<proteinExistence type="predicted"/>
<keyword evidence="1" id="KW-0677">Repeat</keyword>
<dbReference type="InterPro" id="IPR051170">
    <property type="entry name" value="Neural/epithelial_adhesion"/>
</dbReference>
<dbReference type="FunFam" id="2.60.40.10:FF:000376">
    <property type="entry name" value="CLUMA_CG000981, isoform A"/>
    <property type="match status" value="1"/>
</dbReference>
<dbReference type="InterPro" id="IPR036179">
    <property type="entry name" value="Ig-like_dom_sf"/>
</dbReference>
<keyword evidence="7" id="KW-1185">Reference proteome</keyword>
<dbReference type="InterPro" id="IPR013098">
    <property type="entry name" value="Ig_I-set"/>
</dbReference>
<sequence length="226" mass="25528">HPLVQVPNQLVGAPVLTDVTLICNVEASPKAINYWQRENGEMIIAGERYVLTEKEVNMYAVEMILHIKRLQSTDFGGYKCISKNSIGDTEGTIRLYGKEKARLEVCALLPKRQMLGIILAGLITYKNEIVLKENRHEDSARNQNGRLYKERGSDAGIYGSYASHTPTKQWELVKLITMSTLIVLLTSTRNLFLLLLPLSSTNDSNQRSNNDRERRKTKSHLNINAS</sequence>
<organism evidence="6 7">
    <name type="scientific">Glossina pallidipes</name>
    <name type="common">Tsetse fly</name>
    <dbReference type="NCBI Taxonomy" id="7398"/>
    <lineage>
        <taxon>Eukaryota</taxon>
        <taxon>Metazoa</taxon>
        <taxon>Ecdysozoa</taxon>
        <taxon>Arthropoda</taxon>
        <taxon>Hexapoda</taxon>
        <taxon>Insecta</taxon>
        <taxon>Pterygota</taxon>
        <taxon>Neoptera</taxon>
        <taxon>Endopterygota</taxon>
        <taxon>Diptera</taxon>
        <taxon>Brachycera</taxon>
        <taxon>Muscomorpha</taxon>
        <taxon>Hippoboscoidea</taxon>
        <taxon>Glossinidae</taxon>
        <taxon>Glossina</taxon>
    </lineage>
</organism>
<dbReference type="Proteomes" id="UP000092445">
    <property type="component" value="Unassembled WGS sequence"/>
</dbReference>
<dbReference type="VEuPathDB" id="VectorBase:GPAI048385"/>
<dbReference type="PANTHER" id="PTHR12231:SF87">
    <property type="entry name" value="DPR-INTERACTING PROTEIN BETA, ISOFORM C"/>
    <property type="match status" value="1"/>
</dbReference>
<evidence type="ECO:0000313" key="6">
    <source>
        <dbReference type="EnsemblMetazoa" id="GPAI048385-PA"/>
    </source>
</evidence>
<reference evidence="6" key="2">
    <citation type="submission" date="2020-05" db="UniProtKB">
        <authorList>
            <consortium name="EnsemblMetazoa"/>
        </authorList>
    </citation>
    <scope>IDENTIFICATION</scope>
    <source>
        <strain evidence="6">IAEA</strain>
    </source>
</reference>
<reference evidence="7" key="1">
    <citation type="submission" date="2014-03" db="EMBL/GenBank/DDBJ databases">
        <authorList>
            <person name="Aksoy S."/>
            <person name="Warren W."/>
            <person name="Wilson R.K."/>
        </authorList>
    </citation>
    <scope>NUCLEOTIDE SEQUENCE [LARGE SCALE GENOMIC DNA]</scope>
    <source>
        <strain evidence="7">IAEA</strain>
    </source>
</reference>
<dbReference type="EnsemblMetazoa" id="GPAI048385-RA">
    <property type="protein sequence ID" value="GPAI048385-PA"/>
    <property type="gene ID" value="GPAI048385"/>
</dbReference>
<evidence type="ECO:0000259" key="5">
    <source>
        <dbReference type="PROSITE" id="PS50835"/>
    </source>
</evidence>
<dbReference type="STRING" id="7398.A0A1B0AK56"/>
<keyword evidence="3" id="KW-0393">Immunoglobulin domain</keyword>
<name>A0A1B0AK56_GLOPL</name>
<dbReference type="InterPro" id="IPR007110">
    <property type="entry name" value="Ig-like_dom"/>
</dbReference>
<keyword evidence="2" id="KW-1015">Disulfide bond</keyword>
<dbReference type="AlphaFoldDB" id="A0A1B0AK56"/>
<dbReference type="PROSITE" id="PS50835">
    <property type="entry name" value="IG_LIKE"/>
    <property type="match status" value="1"/>
</dbReference>
<dbReference type="Gene3D" id="2.60.40.10">
    <property type="entry name" value="Immunoglobulins"/>
    <property type="match status" value="1"/>
</dbReference>
<evidence type="ECO:0000256" key="1">
    <source>
        <dbReference type="ARBA" id="ARBA00022737"/>
    </source>
</evidence>
<dbReference type="PANTHER" id="PTHR12231">
    <property type="entry name" value="CTX-RELATED TYPE I TRANSMEMBRANE PROTEIN"/>
    <property type="match status" value="1"/>
</dbReference>
<protein>
    <submittedName>
        <fullName evidence="6">Ig-like domain-containing protein</fullName>
    </submittedName>
</protein>
<evidence type="ECO:0000256" key="2">
    <source>
        <dbReference type="ARBA" id="ARBA00023157"/>
    </source>
</evidence>
<feature type="domain" description="Ig-like" evidence="5">
    <location>
        <begin position="2"/>
        <end position="94"/>
    </location>
</feature>
<dbReference type="GO" id="GO:0043005">
    <property type="term" value="C:neuron projection"/>
    <property type="evidence" value="ECO:0007669"/>
    <property type="project" value="TreeGrafter"/>
</dbReference>
<evidence type="ECO:0000256" key="3">
    <source>
        <dbReference type="ARBA" id="ARBA00023319"/>
    </source>
</evidence>
<evidence type="ECO:0000313" key="7">
    <source>
        <dbReference type="Proteomes" id="UP000092445"/>
    </source>
</evidence>
<dbReference type="Pfam" id="PF07679">
    <property type="entry name" value="I-set"/>
    <property type="match status" value="1"/>
</dbReference>
<evidence type="ECO:0000256" key="4">
    <source>
        <dbReference type="SAM" id="MobiDB-lite"/>
    </source>
</evidence>